<feature type="region of interest" description="Disordered" evidence="3">
    <location>
        <begin position="1"/>
        <end position="31"/>
    </location>
</feature>
<keyword evidence="4" id="KW-1133">Transmembrane helix</keyword>
<name>A0A1X0JKQ9_9MYCO</name>
<dbReference type="AlphaFoldDB" id="A0A1X0JKQ9"/>
<comment type="caution">
    <text evidence="5">The sequence shown here is derived from an EMBL/GenBank/DDBJ whole genome shotgun (WGS) entry which is preliminary data.</text>
</comment>
<feature type="compositionally biased region" description="Pro residues" evidence="3">
    <location>
        <begin position="1"/>
        <end position="10"/>
    </location>
</feature>
<reference evidence="5 6" key="1">
    <citation type="submission" date="2017-02" db="EMBL/GenBank/DDBJ databases">
        <title>The new phylogeny of genus Mycobacterium.</title>
        <authorList>
            <person name="Tortoli E."/>
            <person name="Trovato A."/>
            <person name="Cirillo D.M."/>
        </authorList>
    </citation>
    <scope>NUCLEOTIDE SEQUENCE [LARGE SCALE GENOMIC DNA]</scope>
    <source>
        <strain evidence="5 6">DSM 44338</strain>
    </source>
</reference>
<protein>
    <submittedName>
        <fullName evidence="5">Mammalian cell entry protein</fullName>
    </submittedName>
</protein>
<dbReference type="Proteomes" id="UP000192411">
    <property type="component" value="Unassembled WGS sequence"/>
</dbReference>
<evidence type="ECO:0000256" key="4">
    <source>
        <dbReference type="SAM" id="Phobius"/>
    </source>
</evidence>
<evidence type="ECO:0000256" key="2">
    <source>
        <dbReference type="ARBA" id="ARBA00023136"/>
    </source>
</evidence>
<dbReference type="GO" id="GO:0016020">
    <property type="term" value="C:membrane"/>
    <property type="evidence" value="ECO:0007669"/>
    <property type="project" value="UniProtKB-SubCell"/>
</dbReference>
<comment type="subcellular location">
    <subcellularLocation>
        <location evidence="1">Membrane</location>
    </subcellularLocation>
</comment>
<accession>A0A1X0JKQ9</accession>
<dbReference type="PANTHER" id="PTHR37042:SF4">
    <property type="entry name" value="OUTER MEMBRANE PROTEIN RV1973"/>
    <property type="match status" value="1"/>
</dbReference>
<evidence type="ECO:0000256" key="3">
    <source>
        <dbReference type="SAM" id="MobiDB-lite"/>
    </source>
</evidence>
<sequence>MTSTPTPPGKPVRRRASRPAGPTAGKAPEVTAVSVPTAEAVSATTARKVVKPVVPPSRRSAPSRLVTIVALACGLVATAIVGAAVAVLIVQENNAEEVQARDQRFVDTATQVVVNMFSFKPDSIDDSVDQFYNSTSGPLRDMFSQNNNVENLKAIFRQTGGSSETVINGAALESFDDVSNNATVLVSARVTASDMNGNNRPSQPYRLRIIVHEDDDGRMTAYDLNYPNGGN</sequence>
<keyword evidence="6" id="KW-1185">Reference proteome</keyword>
<dbReference type="PANTHER" id="PTHR37042">
    <property type="entry name" value="OUTER MEMBRANE PROTEIN RV1973"/>
    <property type="match status" value="1"/>
</dbReference>
<organism evidence="5 6">
    <name type="scientific">Mycolicibacterium tusciae</name>
    <dbReference type="NCBI Taxonomy" id="75922"/>
    <lineage>
        <taxon>Bacteria</taxon>
        <taxon>Bacillati</taxon>
        <taxon>Actinomycetota</taxon>
        <taxon>Actinomycetes</taxon>
        <taxon>Mycobacteriales</taxon>
        <taxon>Mycobacteriaceae</taxon>
        <taxon>Mycolicibacterium</taxon>
    </lineage>
</organism>
<evidence type="ECO:0000256" key="1">
    <source>
        <dbReference type="ARBA" id="ARBA00004370"/>
    </source>
</evidence>
<dbReference type="OrthoDB" id="4735442at2"/>
<evidence type="ECO:0000313" key="6">
    <source>
        <dbReference type="Proteomes" id="UP000192411"/>
    </source>
</evidence>
<evidence type="ECO:0000313" key="5">
    <source>
        <dbReference type="EMBL" id="ORB63424.1"/>
    </source>
</evidence>
<keyword evidence="4" id="KW-0812">Transmembrane</keyword>
<gene>
    <name evidence="5" type="ORF">BST47_19950</name>
</gene>
<dbReference type="RefSeq" id="WP_083127379.1">
    <property type="nucleotide sequence ID" value="NZ_MVIM01000011.1"/>
</dbReference>
<proteinExistence type="predicted"/>
<dbReference type="STRING" id="75922.BST47_19950"/>
<dbReference type="EMBL" id="MVIM01000011">
    <property type="protein sequence ID" value="ORB63424.1"/>
    <property type="molecule type" value="Genomic_DNA"/>
</dbReference>
<keyword evidence="2 4" id="KW-0472">Membrane</keyword>
<feature type="transmembrane region" description="Helical" evidence="4">
    <location>
        <begin position="65"/>
        <end position="90"/>
    </location>
</feature>